<sequence length="307" mass="32752">MMNVLAALKSWGRALATSLDWAFREASRPFPAPLRRAGVRRRMSVVRPGADGRLVAAGVAEQSWLGHWRSIPDRRDGSGLDTLALLPEDRVLKRRLVLGPAAADHAGQAVAHRFTELCPLPVDEATWSWRVVGPSQGGGCEVELAIARQSETEACLDSAESRTTIVAAGLEEAGPVHILARRAAGGARPAKLLPAVVVLALVFAAWATGWRIDRDLAALEAEREALLAEARGLRAETETAAALGPVIARQRAYPDLDDVLRALESGVASLPESAAVGGIGANQRELVIHDASPARREVLRERIGADQ</sequence>
<evidence type="ECO:0000313" key="1">
    <source>
        <dbReference type="EMBL" id="PWE18722.1"/>
    </source>
</evidence>
<gene>
    <name evidence="1" type="ORF">DDZ18_03780</name>
</gene>
<accession>A0A2U2BXI7</accession>
<dbReference type="Proteomes" id="UP000245168">
    <property type="component" value="Unassembled WGS sequence"/>
</dbReference>
<name>A0A2U2BXI7_9PROT</name>
<keyword evidence="2" id="KW-1185">Reference proteome</keyword>
<protein>
    <recommendedName>
        <fullName evidence="3">General secretion pathway protein GspL</fullName>
    </recommendedName>
</protein>
<evidence type="ECO:0008006" key="3">
    <source>
        <dbReference type="Google" id="ProtNLM"/>
    </source>
</evidence>
<dbReference type="EMBL" id="QEXV01000001">
    <property type="protein sequence ID" value="PWE18722.1"/>
    <property type="molecule type" value="Genomic_DNA"/>
</dbReference>
<organism evidence="1 2">
    <name type="scientific">Marinicauda salina</name>
    <dbReference type="NCBI Taxonomy" id="2135793"/>
    <lineage>
        <taxon>Bacteria</taxon>
        <taxon>Pseudomonadati</taxon>
        <taxon>Pseudomonadota</taxon>
        <taxon>Alphaproteobacteria</taxon>
        <taxon>Maricaulales</taxon>
        <taxon>Maricaulaceae</taxon>
        <taxon>Marinicauda</taxon>
    </lineage>
</organism>
<evidence type="ECO:0000313" key="2">
    <source>
        <dbReference type="Proteomes" id="UP000245168"/>
    </source>
</evidence>
<dbReference type="AlphaFoldDB" id="A0A2U2BXI7"/>
<comment type="caution">
    <text evidence="1">The sequence shown here is derived from an EMBL/GenBank/DDBJ whole genome shotgun (WGS) entry which is preliminary data.</text>
</comment>
<reference evidence="2" key="1">
    <citation type="submission" date="2018-05" db="EMBL/GenBank/DDBJ databases">
        <authorList>
            <person name="Liu B.-T."/>
        </authorList>
    </citation>
    <scope>NUCLEOTIDE SEQUENCE [LARGE SCALE GENOMIC DNA]</scope>
    <source>
        <strain evidence="2">WD6-1</strain>
    </source>
</reference>
<proteinExistence type="predicted"/>